<evidence type="ECO:0000313" key="4">
    <source>
        <dbReference type="Proteomes" id="UP000054870"/>
    </source>
</evidence>
<sequence length="420" mass="44383">MRRMRSFAHRAELHIDDSFALKGTKFATAARVFRGQAPTILLSPSMSAMTRKALSIAILSVSFLTAGCAGIGPGRLKADQVDYARALGDAKKREILAAIVGLRFADAPSFLTVSSIIAAYSFDTSGGVILNAGSGAQPNYAQATGSVSYSNHPTFTFSPTTGDAYASAYIRPLSPTLVMPLAESGIPIDLLLRITVQSISGLQNGTALGGPNAAGSSDFFPLLRALRRLQLAGELNIESRNTGDEKPGKTETSVKGGNSADKGGVFITLGATRSGASKQVADDLALVRRLLHLSPKMKTYEFVYGQSADQSRIPMVTRSVLGILTDLGAQISVPDDQIGNGATKPTIGLIGGETRPTIIVKTGEKAPRDAYVSVLYDKSNYWIDRGDFDSKYAFTVVQNLMALAEVTDTAKSPVVTIPAN</sequence>
<keyword evidence="4" id="KW-1185">Reference proteome</keyword>
<organism evidence="3 4">
    <name type="scientific">Caballeronia catudaia</name>
    <dbReference type="NCBI Taxonomy" id="1777136"/>
    <lineage>
        <taxon>Bacteria</taxon>
        <taxon>Pseudomonadati</taxon>
        <taxon>Pseudomonadota</taxon>
        <taxon>Betaproteobacteria</taxon>
        <taxon>Burkholderiales</taxon>
        <taxon>Burkholderiaceae</taxon>
        <taxon>Caballeronia</taxon>
    </lineage>
</organism>
<keyword evidence="2" id="KW-0812">Transmembrane</keyword>
<feature type="region of interest" description="Disordered" evidence="1">
    <location>
        <begin position="237"/>
        <end position="257"/>
    </location>
</feature>
<protein>
    <submittedName>
        <fullName evidence="3">Uncharacterized protein</fullName>
    </submittedName>
</protein>
<gene>
    <name evidence="3" type="ORF">AWB75_05879</name>
</gene>
<evidence type="ECO:0000256" key="2">
    <source>
        <dbReference type="SAM" id="Phobius"/>
    </source>
</evidence>
<proteinExistence type="predicted"/>
<reference evidence="3" key="1">
    <citation type="submission" date="2016-01" db="EMBL/GenBank/DDBJ databases">
        <authorList>
            <person name="Peeters C."/>
        </authorList>
    </citation>
    <scope>NUCLEOTIDE SEQUENCE [LARGE SCALE GENOMIC DNA]</scope>
    <source>
        <strain evidence="3">LMG 29318</strain>
    </source>
</reference>
<feature type="transmembrane region" description="Helical" evidence="2">
    <location>
        <begin position="53"/>
        <end position="72"/>
    </location>
</feature>
<accession>A0A158CXA1</accession>
<keyword evidence="2" id="KW-0472">Membrane</keyword>
<name>A0A158CXA1_9BURK</name>
<dbReference type="AlphaFoldDB" id="A0A158CXA1"/>
<dbReference type="Proteomes" id="UP000054870">
    <property type="component" value="Unassembled WGS sequence"/>
</dbReference>
<keyword evidence="2" id="KW-1133">Transmembrane helix</keyword>
<evidence type="ECO:0000313" key="3">
    <source>
        <dbReference type="EMBL" id="SAK86780.1"/>
    </source>
</evidence>
<comment type="caution">
    <text evidence="3">The sequence shown here is derived from an EMBL/GenBank/DDBJ whole genome shotgun (WGS) entry which is preliminary data.</text>
</comment>
<evidence type="ECO:0000256" key="1">
    <source>
        <dbReference type="SAM" id="MobiDB-lite"/>
    </source>
</evidence>
<dbReference type="EMBL" id="FCOF02000043">
    <property type="protein sequence ID" value="SAK86780.1"/>
    <property type="molecule type" value="Genomic_DNA"/>
</dbReference>